<dbReference type="EMBL" id="BAAADN010000024">
    <property type="protein sequence ID" value="GAA0460253.1"/>
    <property type="molecule type" value="Genomic_DNA"/>
</dbReference>
<reference evidence="2" key="2">
    <citation type="submission" date="2022-04" db="EMBL/GenBank/DDBJ databases">
        <title>Sequencing and genomic assembly of Halococcus dombrowskii.</title>
        <authorList>
            <person name="Lim S.W."/>
            <person name="MacLea K.S."/>
        </authorList>
    </citation>
    <scope>NUCLEOTIDE SEQUENCE</scope>
    <source>
        <strain evidence="2">H4</strain>
        <plasmid evidence="2">unnamed3</plasmid>
    </source>
</reference>
<reference evidence="1" key="1">
    <citation type="journal article" date="2014" name="Int. J. Syst. Evol. Microbiol.">
        <title>Complete genome sequence of Corynebacterium casei LMG S-19264T (=DSM 44701T), isolated from a smear-ripened cheese.</title>
        <authorList>
            <consortium name="US DOE Joint Genome Institute (JGI-PGF)"/>
            <person name="Walter F."/>
            <person name="Albersmeier A."/>
            <person name="Kalinowski J."/>
            <person name="Ruckert C."/>
        </authorList>
    </citation>
    <scope>NUCLEOTIDE SEQUENCE</scope>
    <source>
        <strain evidence="1">JCM 12289</strain>
    </source>
</reference>
<dbReference type="KEGG" id="hdo:MUK72_18025"/>
<evidence type="ECO:0000313" key="2">
    <source>
        <dbReference type="EMBL" id="UOO97165.1"/>
    </source>
</evidence>
<evidence type="ECO:0000313" key="1">
    <source>
        <dbReference type="EMBL" id="GAA0460253.1"/>
    </source>
</evidence>
<evidence type="ECO:0000313" key="3">
    <source>
        <dbReference type="Proteomes" id="UP000830542"/>
    </source>
</evidence>
<evidence type="ECO:0008006" key="5">
    <source>
        <dbReference type="Google" id="ProtNLM"/>
    </source>
</evidence>
<dbReference type="Proteomes" id="UP000830542">
    <property type="component" value="Plasmid unnamed3"/>
</dbReference>
<sequence length="98" mass="10826">MRIDAWGDLLDIEAPETVRCAVCRGTAERLSSAWQGEGTAYHNYQCRTERCPAAGTIIEHESGEHHRVGPVFGSRDLAVRLATREHPDAPAESREVTP</sequence>
<dbReference type="AlphaFoldDB" id="A0AAV3SG03"/>
<keyword evidence="2" id="KW-0614">Plasmid</keyword>
<organism evidence="1 4">
    <name type="scientific">Halococcus dombrowskii</name>
    <dbReference type="NCBI Taxonomy" id="179637"/>
    <lineage>
        <taxon>Archaea</taxon>
        <taxon>Methanobacteriati</taxon>
        <taxon>Methanobacteriota</taxon>
        <taxon>Stenosarchaea group</taxon>
        <taxon>Halobacteria</taxon>
        <taxon>Halobacteriales</taxon>
        <taxon>Halococcaceae</taxon>
        <taxon>Halococcus</taxon>
    </lineage>
</organism>
<reference evidence="1" key="3">
    <citation type="submission" date="2023-12" db="EMBL/GenBank/DDBJ databases">
        <authorList>
            <person name="Sun Q."/>
            <person name="Inoue M."/>
        </authorList>
    </citation>
    <scope>NUCLEOTIDE SEQUENCE</scope>
    <source>
        <strain evidence="1">JCM 12289</strain>
    </source>
</reference>
<gene>
    <name evidence="1" type="ORF">GCM10008985_15880</name>
    <name evidence="2" type="ORF">MUK72_18025</name>
</gene>
<name>A0AAV3SG03_HALDO</name>
<dbReference type="Proteomes" id="UP001500962">
    <property type="component" value="Unassembled WGS sequence"/>
</dbReference>
<dbReference type="GeneID" id="71763787"/>
<keyword evidence="3" id="KW-1185">Reference proteome</keyword>
<dbReference type="RefSeq" id="WP_244706566.1">
    <property type="nucleotide sequence ID" value="NZ_BAAADN010000024.1"/>
</dbReference>
<protein>
    <recommendedName>
        <fullName evidence="5">Small CPxCG-related zinc finger protein</fullName>
    </recommendedName>
</protein>
<evidence type="ECO:0000313" key="4">
    <source>
        <dbReference type="Proteomes" id="UP001500962"/>
    </source>
</evidence>
<accession>A0AAV3SG03</accession>
<proteinExistence type="predicted"/>
<geneLocation type="plasmid" evidence="2 3">
    <name>unnamed3</name>
</geneLocation>
<dbReference type="EMBL" id="CP095008">
    <property type="protein sequence ID" value="UOO97165.1"/>
    <property type="molecule type" value="Genomic_DNA"/>
</dbReference>